<organism evidence="1 2">
    <name type="scientific">Chondromyces apiculatus DSM 436</name>
    <dbReference type="NCBI Taxonomy" id="1192034"/>
    <lineage>
        <taxon>Bacteria</taxon>
        <taxon>Pseudomonadati</taxon>
        <taxon>Myxococcota</taxon>
        <taxon>Polyangia</taxon>
        <taxon>Polyangiales</taxon>
        <taxon>Polyangiaceae</taxon>
        <taxon>Chondromyces</taxon>
    </lineage>
</organism>
<comment type="caution">
    <text evidence="1">The sequence shown here is derived from an EMBL/GenBank/DDBJ whole genome shotgun (WGS) entry which is preliminary data.</text>
</comment>
<protein>
    <submittedName>
        <fullName evidence="1">Uncharacterized protein</fullName>
    </submittedName>
</protein>
<accession>A0A017SUT9</accession>
<sequence length="39" mass="4363">MGFNFKIVPMGPFNEAAREAHEATRRLTVSIRTSPMVPC</sequence>
<name>A0A017SUT9_9BACT</name>
<dbReference type="Proteomes" id="UP000019678">
    <property type="component" value="Unassembled WGS sequence"/>
</dbReference>
<dbReference type="AlphaFoldDB" id="A0A017SUT9"/>
<dbReference type="EMBL" id="ASRX01000114">
    <property type="protein sequence ID" value="EYF00380.1"/>
    <property type="molecule type" value="Genomic_DNA"/>
</dbReference>
<keyword evidence="2" id="KW-1185">Reference proteome</keyword>
<proteinExistence type="predicted"/>
<gene>
    <name evidence="1" type="ORF">CAP_0908</name>
</gene>
<evidence type="ECO:0000313" key="2">
    <source>
        <dbReference type="Proteomes" id="UP000019678"/>
    </source>
</evidence>
<reference evidence="1 2" key="1">
    <citation type="submission" date="2013-05" db="EMBL/GenBank/DDBJ databases">
        <title>Genome assembly of Chondromyces apiculatus DSM 436.</title>
        <authorList>
            <person name="Sharma G."/>
            <person name="Khatri I."/>
            <person name="Kaur C."/>
            <person name="Mayilraj S."/>
            <person name="Subramanian S."/>
        </authorList>
    </citation>
    <scope>NUCLEOTIDE SEQUENCE [LARGE SCALE GENOMIC DNA]</scope>
    <source>
        <strain evidence="1 2">DSM 436</strain>
    </source>
</reference>
<evidence type="ECO:0000313" key="1">
    <source>
        <dbReference type="EMBL" id="EYF00380.1"/>
    </source>
</evidence>